<evidence type="ECO:0000313" key="9">
    <source>
        <dbReference type="EMBL" id="MBC8431164.1"/>
    </source>
</evidence>
<dbReference type="Pfam" id="PF00120">
    <property type="entry name" value="Gln-synt_C"/>
    <property type="match status" value="1"/>
</dbReference>
<reference evidence="9 10" key="1">
    <citation type="submission" date="2020-08" db="EMBL/GenBank/DDBJ databases">
        <title>Bridging the membrane lipid divide: bacteria of the FCB group superphylum have the potential to synthesize archaeal ether lipids.</title>
        <authorList>
            <person name="Villanueva L."/>
            <person name="Von Meijenfeldt F.A.B."/>
            <person name="Westbye A.B."/>
            <person name="Yadav S."/>
            <person name="Hopmans E.C."/>
            <person name="Dutilh B.E."/>
            <person name="Sinninghe Damste J.S."/>
        </authorList>
    </citation>
    <scope>NUCLEOTIDE SEQUENCE [LARGE SCALE GENOMIC DNA]</scope>
    <source>
        <strain evidence="9">NIOZ-UU17</strain>
    </source>
</reference>
<evidence type="ECO:0000256" key="2">
    <source>
        <dbReference type="ARBA" id="ARBA00022598"/>
    </source>
</evidence>
<name>A0A8J6TJP2_9BACT</name>
<dbReference type="SUPFAM" id="SSF55931">
    <property type="entry name" value="Glutamine synthetase/guanido kinase"/>
    <property type="match status" value="1"/>
</dbReference>
<comment type="similarity">
    <text evidence="1 5 6">Belongs to the glutamine synthetase family.</text>
</comment>
<evidence type="ECO:0000259" key="8">
    <source>
        <dbReference type="PROSITE" id="PS51987"/>
    </source>
</evidence>
<dbReference type="InterPro" id="IPR036651">
    <property type="entry name" value="Gln_synt_N_sf"/>
</dbReference>
<evidence type="ECO:0000313" key="10">
    <source>
        <dbReference type="Proteomes" id="UP000605201"/>
    </source>
</evidence>
<evidence type="ECO:0000259" key="7">
    <source>
        <dbReference type="PROSITE" id="PS51986"/>
    </source>
</evidence>
<evidence type="ECO:0000256" key="6">
    <source>
        <dbReference type="RuleBase" id="RU000384"/>
    </source>
</evidence>
<dbReference type="Gene3D" id="3.30.590.10">
    <property type="entry name" value="Glutamine synthetase/guanido kinase, catalytic domain"/>
    <property type="match status" value="1"/>
</dbReference>
<evidence type="ECO:0000256" key="3">
    <source>
        <dbReference type="ARBA" id="ARBA00022741"/>
    </source>
</evidence>
<dbReference type="PROSITE" id="PS51986">
    <property type="entry name" value="GS_BETA_GRASP"/>
    <property type="match status" value="1"/>
</dbReference>
<dbReference type="GO" id="GO:0004356">
    <property type="term" value="F:glutamine synthetase activity"/>
    <property type="evidence" value="ECO:0007669"/>
    <property type="project" value="InterPro"/>
</dbReference>
<dbReference type="Pfam" id="PF03951">
    <property type="entry name" value="Gln-synt_N"/>
    <property type="match status" value="1"/>
</dbReference>
<dbReference type="AlphaFoldDB" id="A0A8J6TJP2"/>
<gene>
    <name evidence="9" type="ORF">H8D96_04520</name>
</gene>
<dbReference type="PROSITE" id="PS51987">
    <property type="entry name" value="GS_CATALYTIC"/>
    <property type="match status" value="1"/>
</dbReference>
<dbReference type="SUPFAM" id="SSF54368">
    <property type="entry name" value="Glutamine synthetase, N-terminal domain"/>
    <property type="match status" value="1"/>
</dbReference>
<dbReference type="GO" id="GO:0005524">
    <property type="term" value="F:ATP binding"/>
    <property type="evidence" value="ECO:0007669"/>
    <property type="project" value="UniProtKB-KW"/>
</dbReference>
<dbReference type="Proteomes" id="UP000605201">
    <property type="component" value="Unassembled WGS sequence"/>
</dbReference>
<keyword evidence="4" id="KW-0067">ATP-binding</keyword>
<feature type="domain" description="GS beta-grasp" evidence="7">
    <location>
        <begin position="9"/>
        <end position="95"/>
    </location>
</feature>
<dbReference type="PANTHER" id="PTHR43785">
    <property type="entry name" value="GAMMA-GLUTAMYLPUTRESCINE SYNTHETASE"/>
    <property type="match status" value="1"/>
</dbReference>
<dbReference type="InterPro" id="IPR014746">
    <property type="entry name" value="Gln_synth/guanido_kin_cat_dom"/>
</dbReference>
<sequence>MANIKKIREQLKELDSTKIFFTDLNGRLMSLPVNPENIKSIIKNGVGFDGSSVAGYASVENSDRLLFPDPDSFKVVEFADEKMGYFVGHIYDEEGTRAQADPRTVLENVIKEAESEYGFRFMAGPEHEFFLLTGDEYSDKVHSDKAGYFRSTPHDKGERVRNRIISILKDCGIKFEKAHHEVTPSQHEINLEPVDPLTAADRTILFNYITQKVAVEFGYHATFMPKPFDDYNRNALHIHLSMQDHQGNNLFYDKSGDYRLSNTAKHFIAGIIRYARETSIIMASTFNSYKAYVLEREAPIIRGWGFRNRSSMVRVPYSNLPQHTRIELRNPDPAGNAYLQMATFIAMGLKGIKDQIVCPRPDTGSTYSKTYQKRVWDNRYLPQCMFEALACAEKSKFLKEILGERIYKNYMALKIKDWEEHRVHITNRERNIYMNI</sequence>
<dbReference type="GO" id="GO:0006542">
    <property type="term" value="P:glutamine biosynthetic process"/>
    <property type="evidence" value="ECO:0007669"/>
    <property type="project" value="InterPro"/>
</dbReference>
<evidence type="ECO:0000256" key="5">
    <source>
        <dbReference type="PROSITE-ProRule" id="PRU01330"/>
    </source>
</evidence>
<proteinExistence type="inferred from homology"/>
<protein>
    <submittedName>
        <fullName evidence="9">Glutamine synthetase</fullName>
    </submittedName>
</protein>
<dbReference type="InterPro" id="IPR027302">
    <property type="entry name" value="Gln_synth_N_conserv_site"/>
</dbReference>
<organism evidence="9 10">
    <name type="scientific">Candidatus Desulfatibia vada</name>
    <dbReference type="NCBI Taxonomy" id="2841696"/>
    <lineage>
        <taxon>Bacteria</taxon>
        <taxon>Pseudomonadati</taxon>
        <taxon>Thermodesulfobacteriota</taxon>
        <taxon>Desulfobacteria</taxon>
        <taxon>Desulfobacterales</taxon>
        <taxon>Desulfobacterales incertae sedis</taxon>
        <taxon>Candidatus Desulfatibia</taxon>
    </lineage>
</organism>
<dbReference type="PANTHER" id="PTHR43785:SF12">
    <property type="entry name" value="TYPE-1 GLUTAMINE SYNTHETASE 2"/>
    <property type="match status" value="1"/>
</dbReference>
<comment type="caution">
    <text evidence="9">The sequence shown here is derived from an EMBL/GenBank/DDBJ whole genome shotgun (WGS) entry which is preliminary data.</text>
</comment>
<dbReference type="InterPro" id="IPR008146">
    <property type="entry name" value="Gln_synth_cat_dom"/>
</dbReference>
<dbReference type="InterPro" id="IPR008147">
    <property type="entry name" value="Gln_synt_N"/>
</dbReference>
<evidence type="ECO:0000256" key="4">
    <source>
        <dbReference type="ARBA" id="ARBA00022840"/>
    </source>
</evidence>
<keyword evidence="3" id="KW-0547">Nucleotide-binding</keyword>
<dbReference type="EMBL" id="JACNIG010000118">
    <property type="protein sequence ID" value="MBC8431164.1"/>
    <property type="molecule type" value="Genomic_DNA"/>
</dbReference>
<keyword evidence="2" id="KW-0436">Ligase</keyword>
<feature type="domain" description="GS catalytic" evidence="8">
    <location>
        <begin position="102"/>
        <end position="436"/>
    </location>
</feature>
<evidence type="ECO:0000256" key="1">
    <source>
        <dbReference type="ARBA" id="ARBA00009897"/>
    </source>
</evidence>
<dbReference type="Gene3D" id="3.10.20.70">
    <property type="entry name" value="Glutamine synthetase, N-terminal domain"/>
    <property type="match status" value="1"/>
</dbReference>
<dbReference type="PROSITE" id="PS00180">
    <property type="entry name" value="GLNA_1"/>
    <property type="match status" value="1"/>
</dbReference>
<dbReference type="SMART" id="SM01230">
    <property type="entry name" value="Gln-synt_C"/>
    <property type="match status" value="1"/>
</dbReference>
<accession>A0A8J6TJP2</accession>